<dbReference type="SUPFAM" id="SSF47781">
    <property type="entry name" value="RuvA domain 2-like"/>
    <property type="match status" value="2"/>
</dbReference>
<dbReference type="RefSeq" id="WP_182124902.1">
    <property type="nucleotide sequence ID" value="NZ_JACGLS010000003.1"/>
</dbReference>
<evidence type="ECO:0000313" key="3">
    <source>
        <dbReference type="Proteomes" id="UP000563906"/>
    </source>
</evidence>
<keyword evidence="1" id="KW-0812">Transmembrane</keyword>
<dbReference type="GO" id="GO:0015628">
    <property type="term" value="P:protein secretion by the type II secretion system"/>
    <property type="evidence" value="ECO:0007669"/>
    <property type="project" value="TreeGrafter"/>
</dbReference>
<gene>
    <name evidence="2" type="ORF">H3Z83_07705</name>
</gene>
<evidence type="ECO:0000256" key="1">
    <source>
        <dbReference type="SAM" id="Phobius"/>
    </source>
</evidence>
<protein>
    <submittedName>
        <fullName evidence="2">Helix-hairpin-helix domain-containing protein</fullName>
    </submittedName>
</protein>
<sequence>MKIFKSHFWYNKRQRNGIFFLLLLIVILQAIYVYVDFFSKNQIAIEGEELLAFTEELDSLKRIELEKRKPKIYPFNPNFITDFKGYQLGMSIEEIDRLHSFRKKNRYVNSIKEFQEVTKVSDTLLNKISPYFKFPDWVVKRNQQNQKKKQSLKSNISIESKKDFLKEISKESRTISTSDINKATQQDFETVNGVGEVISERIIKYRNKLQGYSYSSQLYEVSRLEKSTIKEILKVFKIYQKPTIQKINVNTATFKQVLKNPYIDYELCKKIFEYRDEVAELQQISELRNIKDFPLDKYERIVLYLDAK</sequence>
<keyword evidence="3" id="KW-1185">Reference proteome</keyword>
<dbReference type="InterPro" id="IPR051675">
    <property type="entry name" value="Endo/Exo/Phosphatase_dom_1"/>
</dbReference>
<dbReference type="EMBL" id="JACGLS010000003">
    <property type="protein sequence ID" value="MBA6156397.1"/>
    <property type="molecule type" value="Genomic_DNA"/>
</dbReference>
<dbReference type="Pfam" id="PF12836">
    <property type="entry name" value="HHH_3"/>
    <property type="match status" value="2"/>
</dbReference>
<name>A0A839APF5_9FLAO</name>
<dbReference type="PANTHER" id="PTHR21180">
    <property type="entry name" value="ENDONUCLEASE/EXONUCLEASE/PHOSPHATASE FAMILY DOMAIN-CONTAINING PROTEIN 1"/>
    <property type="match status" value="1"/>
</dbReference>
<reference evidence="2 3" key="1">
    <citation type="submission" date="2020-07" db="EMBL/GenBank/DDBJ databases">
        <title>Bacterium isolated from marine sediment.</title>
        <authorList>
            <person name="Shang D."/>
            <person name="Du Z.-J."/>
        </authorList>
    </citation>
    <scope>NUCLEOTIDE SEQUENCE [LARGE SCALE GENOMIC DNA]</scope>
    <source>
        <strain evidence="2 3">S7007</strain>
    </source>
</reference>
<keyword evidence="1" id="KW-1133">Transmembrane helix</keyword>
<evidence type="ECO:0000313" key="2">
    <source>
        <dbReference type="EMBL" id="MBA6156397.1"/>
    </source>
</evidence>
<keyword evidence="1" id="KW-0472">Membrane</keyword>
<dbReference type="PANTHER" id="PTHR21180:SF32">
    <property type="entry name" value="ENDONUCLEASE_EXONUCLEASE_PHOSPHATASE FAMILY DOMAIN-CONTAINING PROTEIN 1"/>
    <property type="match status" value="1"/>
</dbReference>
<dbReference type="InterPro" id="IPR010994">
    <property type="entry name" value="RuvA_2-like"/>
</dbReference>
<proteinExistence type="predicted"/>
<accession>A0A839APF5</accession>
<dbReference type="Gene3D" id="1.10.150.280">
    <property type="entry name" value="AF1531-like domain"/>
    <property type="match status" value="2"/>
</dbReference>
<dbReference type="GO" id="GO:0015627">
    <property type="term" value="C:type II protein secretion system complex"/>
    <property type="evidence" value="ECO:0007669"/>
    <property type="project" value="TreeGrafter"/>
</dbReference>
<dbReference type="AlphaFoldDB" id="A0A839APF5"/>
<feature type="transmembrane region" description="Helical" evidence="1">
    <location>
        <begin position="16"/>
        <end position="35"/>
    </location>
</feature>
<organism evidence="2 3">
    <name type="scientific">Tenacibaculum pelagium</name>
    <dbReference type="NCBI Taxonomy" id="2759527"/>
    <lineage>
        <taxon>Bacteria</taxon>
        <taxon>Pseudomonadati</taxon>
        <taxon>Bacteroidota</taxon>
        <taxon>Flavobacteriia</taxon>
        <taxon>Flavobacteriales</taxon>
        <taxon>Flavobacteriaceae</taxon>
        <taxon>Tenacibaculum</taxon>
    </lineage>
</organism>
<dbReference type="Proteomes" id="UP000563906">
    <property type="component" value="Unassembled WGS sequence"/>
</dbReference>
<comment type="caution">
    <text evidence="2">The sequence shown here is derived from an EMBL/GenBank/DDBJ whole genome shotgun (WGS) entry which is preliminary data.</text>
</comment>